<dbReference type="InterPro" id="IPR036291">
    <property type="entry name" value="NAD(P)-bd_dom_sf"/>
</dbReference>
<dbReference type="Gene3D" id="1.10.1200.10">
    <property type="entry name" value="ACP-like"/>
    <property type="match status" value="1"/>
</dbReference>
<keyword evidence="9" id="KW-0511">Multifunctional enzyme</keyword>
<dbReference type="Gene3D" id="2.120.10.80">
    <property type="entry name" value="Kelch-type beta propeller"/>
    <property type="match status" value="1"/>
</dbReference>
<dbReference type="SUPFAM" id="SSF50965">
    <property type="entry name" value="Galactose oxidase, central domain"/>
    <property type="match status" value="1"/>
</dbReference>
<dbReference type="PROSITE" id="PS50075">
    <property type="entry name" value="CARRIER"/>
    <property type="match status" value="1"/>
</dbReference>
<dbReference type="Pfam" id="PF02882">
    <property type="entry name" value="THF_DHG_CYH_C"/>
    <property type="match status" value="1"/>
</dbReference>
<dbReference type="HAMAP" id="MF_01576">
    <property type="entry name" value="THF_DHG_CYH"/>
    <property type="match status" value="1"/>
</dbReference>
<keyword evidence="10" id="KW-0040">ANK repeat</keyword>
<dbReference type="InterPro" id="IPR046346">
    <property type="entry name" value="Aminoacid_DH-like_N_sf"/>
</dbReference>
<dbReference type="Pfam" id="PF06245">
    <property type="entry name" value="DUF1015"/>
    <property type="match status" value="1"/>
</dbReference>
<feature type="repeat" description="ANK" evidence="10">
    <location>
        <begin position="755"/>
        <end position="787"/>
    </location>
</feature>
<evidence type="ECO:0000256" key="7">
    <source>
        <dbReference type="ARBA" id="ARBA00022857"/>
    </source>
</evidence>
<evidence type="ECO:0000259" key="12">
    <source>
        <dbReference type="PROSITE" id="PS50075"/>
    </source>
</evidence>
<dbReference type="InterPro" id="IPR020845">
    <property type="entry name" value="AMP-binding_CS"/>
</dbReference>
<keyword evidence="8" id="KW-0560">Oxidoreductase</keyword>
<dbReference type="PROSITE" id="PS00012">
    <property type="entry name" value="PHOSPHOPANTETHEINE"/>
    <property type="match status" value="1"/>
</dbReference>
<evidence type="ECO:0000256" key="9">
    <source>
        <dbReference type="ARBA" id="ARBA00023268"/>
    </source>
</evidence>
<dbReference type="InterPro" id="IPR000873">
    <property type="entry name" value="AMP-dep_synth/lig_dom"/>
</dbReference>
<dbReference type="PROSITE" id="PS50088">
    <property type="entry name" value="ANK_REPEAT"/>
    <property type="match status" value="4"/>
</dbReference>
<dbReference type="PANTHER" id="PTHR45527">
    <property type="entry name" value="NONRIBOSOMAL PEPTIDE SYNTHETASE"/>
    <property type="match status" value="1"/>
</dbReference>
<dbReference type="Proteomes" id="UP001178507">
    <property type="component" value="Unassembled WGS sequence"/>
</dbReference>
<keyword evidence="5" id="KW-0554">One-carbon metabolism</keyword>
<evidence type="ECO:0000256" key="3">
    <source>
        <dbReference type="ARBA" id="ARBA00022450"/>
    </source>
</evidence>
<feature type="region of interest" description="Disordered" evidence="11">
    <location>
        <begin position="874"/>
        <end position="917"/>
    </location>
</feature>
<dbReference type="GO" id="GO:0004488">
    <property type="term" value="F:methylenetetrahydrofolate dehydrogenase (NADP+) activity"/>
    <property type="evidence" value="ECO:0007669"/>
    <property type="project" value="InterPro"/>
</dbReference>
<keyword evidence="7" id="KW-0521">NADP</keyword>
<dbReference type="InterPro" id="IPR006162">
    <property type="entry name" value="Ppantetheine_attach_site"/>
</dbReference>
<comment type="pathway">
    <text evidence="1">One-carbon metabolism; tetrahydrofolate interconversion.</text>
</comment>
<keyword evidence="3" id="KW-0596">Phosphopantetheine</keyword>
<dbReference type="InterPro" id="IPR045851">
    <property type="entry name" value="AMP-bd_C_sf"/>
</dbReference>
<evidence type="ECO:0000256" key="2">
    <source>
        <dbReference type="ARBA" id="ARBA00011738"/>
    </source>
</evidence>
<dbReference type="GO" id="GO:0043041">
    <property type="term" value="P:amino acid activation for nonribosomal peptide biosynthetic process"/>
    <property type="evidence" value="ECO:0007669"/>
    <property type="project" value="TreeGrafter"/>
</dbReference>
<keyword evidence="6" id="KW-0378">Hydrolase</keyword>
<evidence type="ECO:0000256" key="8">
    <source>
        <dbReference type="ARBA" id="ARBA00023002"/>
    </source>
</evidence>
<dbReference type="Pfam" id="PF00023">
    <property type="entry name" value="Ank"/>
    <property type="match status" value="1"/>
</dbReference>
<comment type="subunit">
    <text evidence="2">Homodimer.</text>
</comment>
<dbReference type="InterPro" id="IPR015915">
    <property type="entry name" value="Kelch-typ_b-propeller"/>
</dbReference>
<dbReference type="CDD" id="cd01080">
    <property type="entry name" value="NAD_bind_m-THF_DH_Cyclohyd"/>
    <property type="match status" value="1"/>
</dbReference>
<dbReference type="InterPro" id="IPR036770">
    <property type="entry name" value="Ankyrin_rpt-contain_sf"/>
</dbReference>
<dbReference type="Pfam" id="PF00763">
    <property type="entry name" value="THF_DHG_CYH"/>
    <property type="match status" value="1"/>
</dbReference>
<dbReference type="InterPro" id="IPR020631">
    <property type="entry name" value="THF_DH/CycHdrlase_NAD-bd_dom"/>
</dbReference>
<accession>A0AA36HNQ6</accession>
<feature type="domain" description="Carrier" evidence="12">
    <location>
        <begin position="515"/>
        <end position="594"/>
    </location>
</feature>
<dbReference type="GO" id="GO:0005737">
    <property type="term" value="C:cytoplasm"/>
    <property type="evidence" value="ECO:0007669"/>
    <property type="project" value="TreeGrafter"/>
</dbReference>
<dbReference type="Gene3D" id="3.40.50.10860">
    <property type="entry name" value="Leucine Dehydrogenase, chain A, domain 1"/>
    <property type="match status" value="1"/>
</dbReference>
<dbReference type="GO" id="GO:0006730">
    <property type="term" value="P:one-carbon metabolic process"/>
    <property type="evidence" value="ECO:0007669"/>
    <property type="project" value="UniProtKB-KW"/>
</dbReference>
<reference evidence="13" key="1">
    <citation type="submission" date="2023-08" db="EMBL/GenBank/DDBJ databases">
        <authorList>
            <person name="Chen Y."/>
            <person name="Shah S."/>
            <person name="Dougan E. K."/>
            <person name="Thang M."/>
            <person name="Chan C."/>
        </authorList>
    </citation>
    <scope>NUCLEOTIDE SEQUENCE</scope>
</reference>
<evidence type="ECO:0000313" key="14">
    <source>
        <dbReference type="Proteomes" id="UP001178507"/>
    </source>
</evidence>
<dbReference type="EMBL" id="CAUJNA010000141">
    <property type="protein sequence ID" value="CAJ1372544.1"/>
    <property type="molecule type" value="Genomic_DNA"/>
</dbReference>
<dbReference type="PANTHER" id="PTHR45527:SF1">
    <property type="entry name" value="FATTY ACID SYNTHASE"/>
    <property type="match status" value="1"/>
</dbReference>
<proteinExistence type="inferred from homology"/>
<dbReference type="InterPro" id="IPR000672">
    <property type="entry name" value="THF_DH/CycHdrlase"/>
</dbReference>
<dbReference type="InterPro" id="IPR011043">
    <property type="entry name" value="Gal_Oxase/kelch_b-propeller"/>
</dbReference>
<sequence length="2086" mass="226521">MTALTLTQQSVKQRPDHLAVSYLTLERTVGWLTYRQVWYLAGLIARCLGGSVLAVAIDDGPYLALAELAGWRRGMVLVPLDPHDPVARLRHVAAEAGASCIVTKDWGDAKKLADAAEVEVIDLSLAVPLSELSEQELQEPHEQDPEPECDPESVAYMWFTSGSTGQPKGVLISHRAFRNWCVVKNPPQRITEKSVVLIASASTFDPSIGDIFATWAVGGTVAVAPRMLFFANLGWALERLAVTHVTCTPSLWQSLEPGPLDLTGLTVCLGGERAPQPLLDHWAPKLTLLNTYGTTECTVWQTLRRMNLGDTATLVGRPYEGNEIGILERDGTTAMPAGEVGEIVQGGVQVGIGYYRRPELTAQKFPELQGKRWYRTGDGGRLRGSREQSDLELEVVGRFDSQVKIRGMRVELGEIEAGVVKSSAGLLSNCAVKLRDTFLVAYCQVSSAAAVMMHEPYCILPVVSDFLLQRASHELPRHMLPSKFVLMQRLPLTPNGKVDGKSLPEAVDCVSTSSAPLTSLERVVAGVWEEVLGRKGVGPNDHFLALGGHSMSVLQVSRRLLKLAAATGQDVSPASAWGILLSPEKLIHSPRLRLYCQMLARGGVRFWDSAEAAEPVKEEDAADLRINYIKHKVKRDVELDHAAWEQVPQGGAGLMLCRAAEVGLLPLLQLLLAEAPVEGTLEGEYGRHGSTPLILAVMGNHVCCAEELLSHSAAPDQRDAHGAPVLHKAAERCGERMVSLLLEARAEVEAVDTATRSTALHAAAKAGNVATLGELLRRSASTAWLDRWNRTALHWAIFHGHVEISEALLQAGAELSGTLGEQGGRILMAPKPCGNLPRRVSKQVSAFVTPAALAKELFSDGPMLELLAGYVESQRDAPEAEPRPASGDAESKKGRMRQQGMGSRPRREPPGQAEPPLPQLLLLQGFSHAPAARPQLTPEEEETLHREILKCEAERRGFQEQQRQQEAGSSGSSGSSAIWQICAPERPEREERRRQEEAPAITGLSQTQSPLAGPGTAPGVWLRLRRRRGPESQSLRAPSLVRSGALADACRRAPRVAKGNGESVPMMSWTGHNVAFQASRNLAARRFLAGTPAQGAQLPAAASLRRSSHASHKAAALGEGRVLVVGGFDEFGLPQKTTEIVDFVTGFVEPGPTLLRSLPRAGAAAVALPLPELDPEPIPQTVLVVGGYGPDAGKSCEVLDLQAGDALTPGTAALDTARMLRSCDAWYGDSEVLIAGGPGVSSTELINLYDLKPTATAEPNFQDRMGQARGERSPRRDANEKIIDGRRIAAALCRDVRTAAGELQSKYGITPGLAIIEVGNHNYGQLLDCFSTLDGPEKLEEHKADKADKEHKASFSNYGELKAKMAERCGLHAQILRFSETVSQARLLRIIGGLMADDCIHGILVELPLPQHLNEMEIMQAIGPSKDVDGLAFANLGRLLASGGYQSGAEPYSRPTVPMGVVELLLRSKVDLYGKHAVVLGRSITVGAPIATLLMAHDCTVTSCHSQTPGLQDHIGRADILVSCAGRPGFVKGQWLKPGAVVIDVGMNVVADAAKGTPRIVGDVCFDDAVKVASKITPVPGGMGHISFAILLRNVLNLARTAASLTRLGIGPSGHEMFRCADRLRFPDLGLKVPRVLLPRAGLDLSKWCVIACDQYTSQPKYWKEVKDLVKDAPSTLNLIFPEVYLGDQKANQQIIRGIRDKMYEYDRDRILVPQHPGFVLIDRKTPHVASRKGLLVALDLDMYSFEKNSQTLIRPTEKTIPDRLPPRIAIREQSPLELPHILVLVDDPQQTVIEPLMARADTFPKLYDFELMKGSGHLKGWHVAMSDAVDGVVSALRKLASPENFKKKYGATDDHGVILFPVGDGNHSLATAKQCWENLKRKGADPETHPARHALVELVNIHDPGMTFEPIHRLVFNVDVDAALSNLQSCLQQSGCPVQVLEGASLASTPAQPGTHHIEFRSQKRRGVLAVKARMVLEAATLTAWLDPYLAQNPAASVDYVHGEEVITEKTQDKSTLAFLLPIMDKNDLVKTVVKEGVLPRKTFSMGAADEKRFYFECQRIVPEFTFFKSDFFRRGSVSVPLSEK</sequence>
<dbReference type="Pfam" id="PF00501">
    <property type="entry name" value="AMP-binding"/>
    <property type="match status" value="1"/>
</dbReference>
<evidence type="ECO:0000313" key="13">
    <source>
        <dbReference type="EMBL" id="CAJ1372544.1"/>
    </source>
</evidence>
<evidence type="ECO:0000256" key="11">
    <source>
        <dbReference type="SAM" id="MobiDB-lite"/>
    </source>
</evidence>
<evidence type="ECO:0000256" key="5">
    <source>
        <dbReference type="ARBA" id="ARBA00022563"/>
    </source>
</evidence>
<dbReference type="Gene3D" id="1.25.40.20">
    <property type="entry name" value="Ankyrin repeat-containing domain"/>
    <property type="match status" value="1"/>
</dbReference>
<dbReference type="Pfam" id="PF12796">
    <property type="entry name" value="Ank_2"/>
    <property type="match status" value="1"/>
</dbReference>
<feature type="compositionally biased region" description="Low complexity" evidence="11">
    <location>
        <begin position="959"/>
        <end position="977"/>
    </location>
</feature>
<gene>
    <name evidence="13" type="ORF">EVOR1521_LOCUS2604</name>
</gene>
<dbReference type="GO" id="GO:0016787">
    <property type="term" value="F:hydrolase activity"/>
    <property type="evidence" value="ECO:0007669"/>
    <property type="project" value="UniProtKB-KW"/>
</dbReference>
<dbReference type="GO" id="GO:0031177">
    <property type="term" value="F:phosphopantetheine binding"/>
    <property type="evidence" value="ECO:0007669"/>
    <property type="project" value="TreeGrafter"/>
</dbReference>
<dbReference type="PRINTS" id="PR00085">
    <property type="entry name" value="THFDHDRGNASE"/>
</dbReference>
<dbReference type="InterPro" id="IPR008323">
    <property type="entry name" value="UCP033563"/>
</dbReference>
<evidence type="ECO:0000256" key="6">
    <source>
        <dbReference type="ARBA" id="ARBA00022801"/>
    </source>
</evidence>
<evidence type="ECO:0000256" key="4">
    <source>
        <dbReference type="ARBA" id="ARBA00022553"/>
    </source>
</evidence>
<feature type="compositionally biased region" description="Basic and acidic residues" evidence="11">
    <location>
        <begin position="985"/>
        <end position="997"/>
    </location>
</feature>
<feature type="region of interest" description="Disordered" evidence="11">
    <location>
        <begin position="957"/>
        <end position="1015"/>
    </location>
</feature>
<comment type="caution">
    <text evidence="13">The sequence shown here is derived from an EMBL/GenBank/DDBJ whole genome shotgun (WGS) entry which is preliminary data.</text>
</comment>
<dbReference type="GO" id="GO:0044550">
    <property type="term" value="P:secondary metabolite biosynthetic process"/>
    <property type="evidence" value="ECO:0007669"/>
    <property type="project" value="TreeGrafter"/>
</dbReference>
<keyword evidence="4" id="KW-0597">Phosphoprotein</keyword>
<dbReference type="FunFam" id="3.40.50.720:FF:000006">
    <property type="entry name" value="Bifunctional protein FolD"/>
    <property type="match status" value="1"/>
</dbReference>
<dbReference type="Gene3D" id="3.40.50.12780">
    <property type="entry name" value="N-terminal domain of ligase-like"/>
    <property type="match status" value="1"/>
</dbReference>
<name>A0AA36HNQ6_9DINO</name>
<dbReference type="InterPro" id="IPR009081">
    <property type="entry name" value="PP-bd_ACP"/>
</dbReference>
<dbReference type="Gene3D" id="3.30.300.30">
    <property type="match status" value="1"/>
</dbReference>
<dbReference type="InterPro" id="IPR042099">
    <property type="entry name" value="ANL_N_sf"/>
</dbReference>
<dbReference type="Gene3D" id="3.40.50.720">
    <property type="entry name" value="NAD(P)-binding Rossmann-like Domain"/>
    <property type="match status" value="1"/>
</dbReference>
<dbReference type="InterPro" id="IPR020630">
    <property type="entry name" value="THF_DH/CycHdrlase_cat_dom"/>
</dbReference>
<dbReference type="InterPro" id="IPR036736">
    <property type="entry name" value="ACP-like_sf"/>
</dbReference>
<dbReference type="PROSITE" id="PS50297">
    <property type="entry name" value="ANK_REP_REGION"/>
    <property type="match status" value="1"/>
</dbReference>
<feature type="repeat" description="ANK" evidence="10">
    <location>
        <begin position="688"/>
        <end position="720"/>
    </location>
</feature>
<evidence type="ECO:0000256" key="1">
    <source>
        <dbReference type="ARBA" id="ARBA00004777"/>
    </source>
</evidence>
<protein>
    <recommendedName>
        <fullName evidence="12">Carrier domain-containing protein</fullName>
    </recommendedName>
</protein>
<dbReference type="SUPFAM" id="SSF53223">
    <property type="entry name" value="Aminoacid dehydrogenase-like, N-terminal domain"/>
    <property type="match status" value="1"/>
</dbReference>
<dbReference type="SUPFAM" id="SSF56801">
    <property type="entry name" value="Acetyl-CoA synthetase-like"/>
    <property type="match status" value="1"/>
</dbReference>
<organism evidence="13 14">
    <name type="scientific">Effrenium voratum</name>
    <dbReference type="NCBI Taxonomy" id="2562239"/>
    <lineage>
        <taxon>Eukaryota</taxon>
        <taxon>Sar</taxon>
        <taxon>Alveolata</taxon>
        <taxon>Dinophyceae</taxon>
        <taxon>Suessiales</taxon>
        <taxon>Symbiodiniaceae</taxon>
        <taxon>Effrenium</taxon>
    </lineage>
</organism>
<dbReference type="InterPro" id="IPR002110">
    <property type="entry name" value="Ankyrin_rpt"/>
</dbReference>
<dbReference type="SUPFAM" id="SSF48403">
    <property type="entry name" value="Ankyrin repeat"/>
    <property type="match status" value="1"/>
</dbReference>
<keyword evidence="14" id="KW-1185">Reference proteome</keyword>
<feature type="repeat" description="ANK" evidence="10">
    <location>
        <begin position="788"/>
        <end position="816"/>
    </location>
</feature>
<dbReference type="SMART" id="SM00248">
    <property type="entry name" value="ANK"/>
    <property type="match status" value="4"/>
</dbReference>
<dbReference type="PROSITE" id="PS00455">
    <property type="entry name" value="AMP_BINDING"/>
    <property type="match status" value="1"/>
</dbReference>
<dbReference type="SUPFAM" id="SSF51735">
    <property type="entry name" value="NAD(P)-binding Rossmann-fold domains"/>
    <property type="match status" value="1"/>
</dbReference>
<evidence type="ECO:0000256" key="10">
    <source>
        <dbReference type="PROSITE-ProRule" id="PRU00023"/>
    </source>
</evidence>
<feature type="repeat" description="ANK" evidence="10">
    <location>
        <begin position="721"/>
        <end position="753"/>
    </location>
</feature>